<reference evidence="2 3" key="1">
    <citation type="journal article" date="2018" name="Sci. Rep.">
        <title>Comparative genomics provides insights into the lifestyle and reveals functional heterogeneity of dark septate endophytic fungi.</title>
        <authorList>
            <person name="Knapp D.G."/>
            <person name="Nemeth J.B."/>
            <person name="Barry K."/>
            <person name="Hainaut M."/>
            <person name="Henrissat B."/>
            <person name="Johnson J."/>
            <person name="Kuo A."/>
            <person name="Lim J.H.P."/>
            <person name="Lipzen A."/>
            <person name="Nolan M."/>
            <person name="Ohm R.A."/>
            <person name="Tamas L."/>
            <person name="Grigoriev I.V."/>
            <person name="Spatafora J.W."/>
            <person name="Nagy L.G."/>
            <person name="Kovacs G.M."/>
        </authorList>
    </citation>
    <scope>NUCLEOTIDE SEQUENCE [LARGE SCALE GENOMIC DNA]</scope>
    <source>
        <strain evidence="2 3">DSE2036</strain>
    </source>
</reference>
<feature type="domain" description="HTH psq-type" evidence="1">
    <location>
        <begin position="30"/>
        <end position="55"/>
    </location>
</feature>
<dbReference type="OrthoDB" id="3786747at2759"/>
<dbReference type="Pfam" id="PF05225">
    <property type="entry name" value="HTH_psq"/>
    <property type="match status" value="1"/>
</dbReference>
<proteinExistence type="predicted"/>
<evidence type="ECO:0000313" key="2">
    <source>
        <dbReference type="EMBL" id="PVH91021.1"/>
    </source>
</evidence>
<sequence>MAPRQQPQQSCNEGRLSLTTTAYKSKLSQSFCRLAKLYNVPRLTLQTRLNGVQLKREIVVAN</sequence>
<evidence type="ECO:0000259" key="1">
    <source>
        <dbReference type="Pfam" id="PF05225"/>
    </source>
</evidence>
<dbReference type="InterPro" id="IPR007889">
    <property type="entry name" value="HTH_Psq"/>
</dbReference>
<accession>A0A2V1CZA9</accession>
<dbReference type="EMBL" id="KZ805989">
    <property type="protein sequence ID" value="PVH91021.1"/>
    <property type="molecule type" value="Genomic_DNA"/>
</dbReference>
<dbReference type="Proteomes" id="UP000244855">
    <property type="component" value="Unassembled WGS sequence"/>
</dbReference>
<evidence type="ECO:0000313" key="3">
    <source>
        <dbReference type="Proteomes" id="UP000244855"/>
    </source>
</evidence>
<dbReference type="GO" id="GO:0003677">
    <property type="term" value="F:DNA binding"/>
    <property type="evidence" value="ECO:0007669"/>
    <property type="project" value="InterPro"/>
</dbReference>
<gene>
    <name evidence="2" type="ORF">DM02DRAFT_546630</name>
</gene>
<organism evidence="2 3">
    <name type="scientific">Periconia macrospinosa</name>
    <dbReference type="NCBI Taxonomy" id="97972"/>
    <lineage>
        <taxon>Eukaryota</taxon>
        <taxon>Fungi</taxon>
        <taxon>Dikarya</taxon>
        <taxon>Ascomycota</taxon>
        <taxon>Pezizomycotina</taxon>
        <taxon>Dothideomycetes</taxon>
        <taxon>Pleosporomycetidae</taxon>
        <taxon>Pleosporales</taxon>
        <taxon>Massarineae</taxon>
        <taxon>Periconiaceae</taxon>
        <taxon>Periconia</taxon>
    </lineage>
</organism>
<protein>
    <recommendedName>
        <fullName evidence="1">HTH psq-type domain-containing protein</fullName>
    </recommendedName>
</protein>
<keyword evidence="3" id="KW-1185">Reference proteome</keyword>
<dbReference type="AlphaFoldDB" id="A0A2V1CZA9"/>
<name>A0A2V1CZA9_9PLEO</name>